<evidence type="ECO:0000313" key="5">
    <source>
        <dbReference type="Proteomes" id="UP000011632"/>
    </source>
</evidence>
<dbReference type="PROSITE" id="PS51898">
    <property type="entry name" value="TYR_RECOMBINASE"/>
    <property type="match status" value="1"/>
</dbReference>
<gene>
    <name evidence="4" type="ORF">C489_19741</name>
</gene>
<dbReference type="OrthoDB" id="303624at2157"/>
<name>L9XNG0_9EURY</name>
<accession>L9XNG0</accession>
<evidence type="ECO:0000256" key="2">
    <source>
        <dbReference type="SAM" id="MobiDB-lite"/>
    </source>
</evidence>
<dbReference type="EMBL" id="AOID01000063">
    <property type="protein sequence ID" value="ELY63082.1"/>
    <property type="molecule type" value="Genomic_DNA"/>
</dbReference>
<dbReference type="PATRIC" id="fig|1227496.3.peg.3957"/>
<dbReference type="InterPro" id="IPR002104">
    <property type="entry name" value="Integrase_catalytic"/>
</dbReference>
<dbReference type="SUPFAM" id="SSF56349">
    <property type="entry name" value="DNA breaking-rejoining enzymes"/>
    <property type="match status" value="1"/>
</dbReference>
<dbReference type="GO" id="GO:0015074">
    <property type="term" value="P:DNA integration"/>
    <property type="evidence" value="ECO:0007669"/>
    <property type="project" value="InterPro"/>
</dbReference>
<keyword evidence="1" id="KW-0233">DNA recombination</keyword>
<dbReference type="Proteomes" id="UP000011632">
    <property type="component" value="Unassembled WGS sequence"/>
</dbReference>
<feature type="region of interest" description="Disordered" evidence="2">
    <location>
        <begin position="196"/>
        <end position="222"/>
    </location>
</feature>
<dbReference type="InterPro" id="IPR013762">
    <property type="entry name" value="Integrase-like_cat_sf"/>
</dbReference>
<dbReference type="GO" id="GO:0006310">
    <property type="term" value="P:DNA recombination"/>
    <property type="evidence" value="ECO:0007669"/>
    <property type="project" value="UniProtKB-KW"/>
</dbReference>
<keyword evidence="5" id="KW-1185">Reference proteome</keyword>
<proteinExistence type="predicted"/>
<evidence type="ECO:0000313" key="4">
    <source>
        <dbReference type="EMBL" id="ELY63082.1"/>
    </source>
</evidence>
<organism evidence="4 5">
    <name type="scientific">Natrinema versiforme JCM 10478</name>
    <dbReference type="NCBI Taxonomy" id="1227496"/>
    <lineage>
        <taxon>Archaea</taxon>
        <taxon>Methanobacteriati</taxon>
        <taxon>Methanobacteriota</taxon>
        <taxon>Stenosarchaea group</taxon>
        <taxon>Halobacteria</taxon>
        <taxon>Halobacteriales</taxon>
        <taxon>Natrialbaceae</taxon>
        <taxon>Natrinema</taxon>
    </lineage>
</organism>
<feature type="domain" description="Tyr recombinase" evidence="3">
    <location>
        <begin position="218"/>
        <end position="416"/>
    </location>
</feature>
<evidence type="ECO:0000259" key="3">
    <source>
        <dbReference type="PROSITE" id="PS51898"/>
    </source>
</evidence>
<protein>
    <recommendedName>
        <fullName evidence="3">Tyr recombinase domain-containing protein</fullName>
    </recommendedName>
</protein>
<reference evidence="4 5" key="1">
    <citation type="journal article" date="2014" name="PLoS Genet.">
        <title>Phylogenetically driven sequencing of extremely halophilic archaea reveals strategies for static and dynamic osmo-response.</title>
        <authorList>
            <person name="Becker E.A."/>
            <person name="Seitzer P.M."/>
            <person name="Tritt A."/>
            <person name="Larsen D."/>
            <person name="Krusor M."/>
            <person name="Yao A.I."/>
            <person name="Wu D."/>
            <person name="Madern D."/>
            <person name="Eisen J.A."/>
            <person name="Darling A.E."/>
            <person name="Facciotti M.T."/>
        </authorList>
    </citation>
    <scope>NUCLEOTIDE SEQUENCE [LARGE SCALE GENOMIC DNA]</scope>
    <source>
        <strain evidence="4 5">JCM 10478</strain>
    </source>
</reference>
<dbReference type="AlphaFoldDB" id="L9XNG0"/>
<dbReference type="RefSeq" id="WP_006433044.1">
    <property type="nucleotide sequence ID" value="NZ_AOID01000063.1"/>
</dbReference>
<sequence>MTQRERINWSRKSLDELQSFWNTHIEPDLAREGLDLETRPTYEEITDAGYSGIARALREHHDLTLSQFLATVGYPAPNAGEDQGYEWGIDDEMTIRELELYLHTYLERSGHSETTITSKRSRLARYVRTYADLHDAANIVERVREDDIPRRDEKQRVRTVYDTFDDELSSPESKFKHATDVRVFYDWLETDRDAAYNPALGAPQENRWKGQTPDDDDRDPPALDAADVRAMADACESAEDRLLVVATCAWGLRRGEVAALSADQFEPVDESGTVDFDAEDPRIVFGDGRKNGPGRVSVQYGLETLADRWEQLADRDRWNGYLFPSTAAESGHRTPNTITSRFKSLAARAGVTVRGETPTPQYGRRFWYRTYDDAVKRLADRIEVIAEEQGSDDAHVVVTNYLGEEEARKRRREFMREQLAAAFEGE</sequence>
<evidence type="ECO:0000256" key="1">
    <source>
        <dbReference type="ARBA" id="ARBA00023172"/>
    </source>
</evidence>
<dbReference type="Gene3D" id="1.10.443.10">
    <property type="entry name" value="Intergrase catalytic core"/>
    <property type="match status" value="1"/>
</dbReference>
<dbReference type="GO" id="GO:0003677">
    <property type="term" value="F:DNA binding"/>
    <property type="evidence" value="ECO:0007669"/>
    <property type="project" value="InterPro"/>
</dbReference>
<comment type="caution">
    <text evidence="4">The sequence shown here is derived from an EMBL/GenBank/DDBJ whole genome shotgun (WGS) entry which is preliminary data.</text>
</comment>
<dbReference type="InterPro" id="IPR011010">
    <property type="entry name" value="DNA_brk_join_enz"/>
</dbReference>